<proteinExistence type="predicted"/>
<gene>
    <name evidence="1" type="ordered locus">TPEGAU_0798a</name>
</gene>
<accession>A0AAU8PIB2</accession>
<name>A0AAU8PIB2_TREPG</name>
<protein>
    <submittedName>
        <fullName evidence="1">Uncharacterized protein</fullName>
    </submittedName>
</protein>
<dbReference type="AlphaFoldDB" id="A0AAU8PIB2"/>
<reference evidence="2" key="1">
    <citation type="journal article" date="2012" name="PLoS Negl. Trop. Dis.">
        <title>Whole genome sequences of three Treponema pallidum ssp. pertenue strains: yaws and syphilis treponemes differ in less than 0.2% of the genome sequence.</title>
        <authorList>
            <person name="Cejkova D."/>
            <person name="Zobanikova M."/>
            <person name="Chen L."/>
            <person name="Pospisilova P."/>
            <person name="Strouhal M."/>
            <person name="Qin X."/>
            <person name="Mikalova L."/>
            <person name="Norris S.J."/>
            <person name="Muzny D.M."/>
            <person name="Gibbs R.A."/>
            <person name="Fulton L.L."/>
            <person name="Sodergren E."/>
            <person name="Weinstock G.M."/>
            <person name="Smajs D."/>
        </authorList>
    </citation>
    <scope>NUCLEOTIDE SEQUENCE [LARGE SCALE GENOMIC DNA]</scope>
    <source>
        <strain evidence="2">Gauthier</strain>
    </source>
</reference>
<organism evidence="1 2">
    <name type="scientific">Treponema pallidum subsp. pertenue (strain Gauthier)</name>
    <dbReference type="NCBI Taxonomy" id="491080"/>
    <lineage>
        <taxon>Bacteria</taxon>
        <taxon>Pseudomonadati</taxon>
        <taxon>Spirochaetota</taxon>
        <taxon>Spirochaetia</taxon>
        <taxon>Spirochaetales</taxon>
        <taxon>Treponemataceae</taxon>
        <taxon>Treponema</taxon>
    </lineage>
</organism>
<evidence type="ECO:0000313" key="2">
    <source>
        <dbReference type="Proteomes" id="UP000008192"/>
    </source>
</evidence>
<dbReference type="Proteomes" id="UP000008192">
    <property type="component" value="Chromosome"/>
</dbReference>
<sequence length="52" mass="6166">MRSVQRRIHQSCCVLFFFVRHILHRMLLASACPFGQHLLPETCLHEVLFKSE</sequence>
<dbReference type="EMBL" id="CP002376">
    <property type="protein sequence ID" value="AEZ60066.1"/>
    <property type="molecule type" value="Genomic_DNA"/>
</dbReference>
<evidence type="ECO:0000313" key="1">
    <source>
        <dbReference type="EMBL" id="AEZ60066.1"/>
    </source>
</evidence>
<dbReference type="KEGG" id="tpg:TPEGAU_0798a"/>